<name>A0A1F4S5Y0_UNCSA</name>
<evidence type="ECO:0000256" key="3">
    <source>
        <dbReference type="PIRSR" id="PIRSR005384-1"/>
    </source>
</evidence>
<accession>A0A1F4S5Y0</accession>
<dbReference type="PANTHER" id="PTHR30345">
    <property type="entry name" value="RIBOSE-5-PHOSPHATE ISOMERASE B"/>
    <property type="match status" value="1"/>
</dbReference>
<dbReference type="InterPro" id="IPR004785">
    <property type="entry name" value="RpiB"/>
</dbReference>
<evidence type="ECO:0000313" key="4">
    <source>
        <dbReference type="EMBL" id="OGC15841.1"/>
    </source>
</evidence>
<dbReference type="GO" id="GO:0019316">
    <property type="term" value="P:D-allose catabolic process"/>
    <property type="evidence" value="ECO:0007669"/>
    <property type="project" value="TreeGrafter"/>
</dbReference>
<proteinExistence type="inferred from homology"/>
<dbReference type="NCBIfam" id="TIGR00689">
    <property type="entry name" value="rpiB_lacA_lacB"/>
    <property type="match status" value="1"/>
</dbReference>
<evidence type="ECO:0000256" key="2">
    <source>
        <dbReference type="ARBA" id="ARBA00023235"/>
    </source>
</evidence>
<dbReference type="InterPro" id="IPR003500">
    <property type="entry name" value="RpiB_LacA_LacB"/>
</dbReference>
<protein>
    <submittedName>
        <fullName evidence="4">Ribose 5-phosphate isomerase B</fullName>
    </submittedName>
</protein>
<dbReference type="Gene3D" id="3.40.1400.10">
    <property type="entry name" value="Sugar-phosphate isomerase, RpiB/LacA/LacB"/>
    <property type="match status" value="1"/>
</dbReference>
<sequence>MKIAVGSDHAGFELKEKIKNHLLERGFKVKDFGTNSKESCDYPDFAYLVASAVAKGAFERGILLCGSGVGVSITANKVKGIRAVNAYSEEIAKQSREHGDCNILTLAGRDKYLDPKMALKIVDVWLDTLFSGEERHQKRIRKIEKE</sequence>
<feature type="active site" description="Proton acceptor" evidence="3">
    <location>
        <position position="65"/>
    </location>
</feature>
<gene>
    <name evidence="4" type="ORF">A2290_05845</name>
</gene>
<keyword evidence="2 4" id="KW-0413">Isomerase</keyword>
<dbReference type="AlphaFoldDB" id="A0A1F4S5Y0"/>
<dbReference type="SUPFAM" id="SSF89623">
    <property type="entry name" value="Ribose/Galactose isomerase RpiB/AlsB"/>
    <property type="match status" value="1"/>
</dbReference>
<dbReference type="NCBIfam" id="TIGR01120">
    <property type="entry name" value="rpiB"/>
    <property type="match status" value="1"/>
</dbReference>
<dbReference type="GO" id="GO:0009052">
    <property type="term" value="P:pentose-phosphate shunt, non-oxidative branch"/>
    <property type="evidence" value="ECO:0007669"/>
    <property type="project" value="TreeGrafter"/>
</dbReference>
<dbReference type="PANTHER" id="PTHR30345:SF0">
    <property type="entry name" value="DNA DAMAGE-REPAIR_TOLERATION PROTEIN DRT102"/>
    <property type="match status" value="1"/>
</dbReference>
<comment type="similarity">
    <text evidence="1">Belongs to the LacAB/RpiB family.</text>
</comment>
<dbReference type="PIRSF" id="PIRSF005384">
    <property type="entry name" value="RpiB_LacA_B"/>
    <property type="match status" value="1"/>
</dbReference>
<reference evidence="4 5" key="1">
    <citation type="journal article" date="2016" name="Nat. Commun.">
        <title>Thousands of microbial genomes shed light on interconnected biogeochemical processes in an aquifer system.</title>
        <authorList>
            <person name="Anantharaman K."/>
            <person name="Brown C.T."/>
            <person name="Hug L.A."/>
            <person name="Sharon I."/>
            <person name="Castelle C.J."/>
            <person name="Probst A.J."/>
            <person name="Thomas B.C."/>
            <person name="Singh A."/>
            <person name="Wilkins M.J."/>
            <person name="Karaoz U."/>
            <person name="Brodie E.L."/>
            <person name="Williams K.H."/>
            <person name="Hubbard S.S."/>
            <person name="Banfield J.F."/>
        </authorList>
    </citation>
    <scope>NUCLEOTIDE SEQUENCE [LARGE SCALE GENOMIC DNA]</scope>
</reference>
<dbReference type="EMBL" id="MEUA01000017">
    <property type="protein sequence ID" value="OGC15841.1"/>
    <property type="molecule type" value="Genomic_DNA"/>
</dbReference>
<evidence type="ECO:0000256" key="1">
    <source>
        <dbReference type="ARBA" id="ARBA00008754"/>
    </source>
</evidence>
<comment type="caution">
    <text evidence="4">The sequence shown here is derived from an EMBL/GenBank/DDBJ whole genome shotgun (WGS) entry which is preliminary data.</text>
</comment>
<dbReference type="Pfam" id="PF02502">
    <property type="entry name" value="LacAB_rpiB"/>
    <property type="match status" value="1"/>
</dbReference>
<dbReference type="NCBIfam" id="NF004051">
    <property type="entry name" value="PRK05571.1"/>
    <property type="match status" value="1"/>
</dbReference>
<evidence type="ECO:0000313" key="5">
    <source>
        <dbReference type="Proteomes" id="UP000177905"/>
    </source>
</evidence>
<feature type="active site" description="Proton donor" evidence="3">
    <location>
        <position position="98"/>
    </location>
</feature>
<dbReference type="InterPro" id="IPR036569">
    <property type="entry name" value="RpiB_LacA_LacB_sf"/>
</dbReference>
<dbReference type="Proteomes" id="UP000177905">
    <property type="component" value="Unassembled WGS sequence"/>
</dbReference>
<organism evidence="4 5">
    <name type="scientific">candidate division WOR-1 bacterium RIFOXYB2_FULL_36_35</name>
    <dbReference type="NCBI Taxonomy" id="1802578"/>
    <lineage>
        <taxon>Bacteria</taxon>
        <taxon>Bacillati</taxon>
        <taxon>Saganbacteria</taxon>
    </lineage>
</organism>
<dbReference type="GO" id="GO:0004751">
    <property type="term" value="F:ribose-5-phosphate isomerase activity"/>
    <property type="evidence" value="ECO:0007669"/>
    <property type="project" value="TreeGrafter"/>
</dbReference>